<dbReference type="InterPro" id="IPR016040">
    <property type="entry name" value="NAD(P)-bd_dom"/>
</dbReference>
<keyword evidence="3" id="KW-1185">Reference proteome</keyword>
<dbReference type="Proteomes" id="UP001215280">
    <property type="component" value="Unassembled WGS sequence"/>
</dbReference>
<dbReference type="SUPFAM" id="SSF51735">
    <property type="entry name" value="NAD(P)-binding Rossmann-fold domains"/>
    <property type="match status" value="1"/>
</dbReference>
<dbReference type="GO" id="GO:0005737">
    <property type="term" value="C:cytoplasm"/>
    <property type="evidence" value="ECO:0007669"/>
    <property type="project" value="TreeGrafter"/>
</dbReference>
<evidence type="ECO:0000313" key="2">
    <source>
        <dbReference type="EMBL" id="KAJ7737432.1"/>
    </source>
</evidence>
<dbReference type="PANTHER" id="PTHR48079:SF6">
    <property type="entry name" value="NAD(P)-BINDING DOMAIN-CONTAINING PROTEIN-RELATED"/>
    <property type="match status" value="1"/>
</dbReference>
<protein>
    <submittedName>
        <fullName evidence="2">NAD(P)-binding protein</fullName>
    </submittedName>
</protein>
<evidence type="ECO:0000259" key="1">
    <source>
        <dbReference type="Pfam" id="PF13460"/>
    </source>
</evidence>
<evidence type="ECO:0000313" key="3">
    <source>
        <dbReference type="Proteomes" id="UP001215280"/>
    </source>
</evidence>
<dbReference type="PANTHER" id="PTHR48079">
    <property type="entry name" value="PROTEIN YEEZ"/>
    <property type="match status" value="1"/>
</dbReference>
<accession>A0AAD7I9T4</accession>
<dbReference type="EMBL" id="JARJLG010000143">
    <property type="protein sequence ID" value="KAJ7737432.1"/>
    <property type="molecule type" value="Genomic_DNA"/>
</dbReference>
<dbReference type="GO" id="GO:0004029">
    <property type="term" value="F:aldehyde dehydrogenase (NAD+) activity"/>
    <property type="evidence" value="ECO:0007669"/>
    <property type="project" value="TreeGrafter"/>
</dbReference>
<dbReference type="Gene3D" id="3.40.50.720">
    <property type="entry name" value="NAD(P)-binding Rossmann-like Domain"/>
    <property type="match status" value="1"/>
</dbReference>
<dbReference type="InterPro" id="IPR051783">
    <property type="entry name" value="NAD(P)-dependent_oxidoreduct"/>
</dbReference>
<feature type="domain" description="NAD(P)-binding" evidence="1">
    <location>
        <begin position="8"/>
        <end position="83"/>
    </location>
</feature>
<dbReference type="InterPro" id="IPR036291">
    <property type="entry name" value="NAD(P)-bd_dom_sf"/>
</dbReference>
<dbReference type="Pfam" id="PF13460">
    <property type="entry name" value="NAD_binding_10"/>
    <property type="match status" value="1"/>
</dbReference>
<dbReference type="AlphaFoldDB" id="A0AAD7I9T4"/>
<organism evidence="2 3">
    <name type="scientific">Mycena maculata</name>
    <dbReference type="NCBI Taxonomy" id="230809"/>
    <lineage>
        <taxon>Eukaryota</taxon>
        <taxon>Fungi</taxon>
        <taxon>Dikarya</taxon>
        <taxon>Basidiomycota</taxon>
        <taxon>Agaricomycotina</taxon>
        <taxon>Agaricomycetes</taxon>
        <taxon>Agaricomycetidae</taxon>
        <taxon>Agaricales</taxon>
        <taxon>Marasmiineae</taxon>
        <taxon>Mycenaceae</taxon>
        <taxon>Mycena</taxon>
    </lineage>
</organism>
<comment type="caution">
    <text evidence="2">The sequence shown here is derived from an EMBL/GenBank/DDBJ whole genome shotgun (WGS) entry which is preliminary data.</text>
</comment>
<reference evidence="2" key="1">
    <citation type="submission" date="2023-03" db="EMBL/GenBank/DDBJ databases">
        <title>Massive genome expansion in bonnet fungi (Mycena s.s.) driven by repeated elements and novel gene families across ecological guilds.</title>
        <authorList>
            <consortium name="Lawrence Berkeley National Laboratory"/>
            <person name="Harder C.B."/>
            <person name="Miyauchi S."/>
            <person name="Viragh M."/>
            <person name="Kuo A."/>
            <person name="Thoen E."/>
            <person name="Andreopoulos B."/>
            <person name="Lu D."/>
            <person name="Skrede I."/>
            <person name="Drula E."/>
            <person name="Henrissat B."/>
            <person name="Morin E."/>
            <person name="Kohler A."/>
            <person name="Barry K."/>
            <person name="LaButti K."/>
            <person name="Morin E."/>
            <person name="Salamov A."/>
            <person name="Lipzen A."/>
            <person name="Mereny Z."/>
            <person name="Hegedus B."/>
            <person name="Baldrian P."/>
            <person name="Stursova M."/>
            <person name="Weitz H."/>
            <person name="Taylor A."/>
            <person name="Grigoriev I.V."/>
            <person name="Nagy L.G."/>
            <person name="Martin F."/>
            <person name="Kauserud H."/>
        </authorList>
    </citation>
    <scope>NUCLEOTIDE SEQUENCE</scope>
    <source>
        <strain evidence="2">CBHHK188m</strain>
    </source>
</reference>
<proteinExistence type="predicted"/>
<gene>
    <name evidence="2" type="ORF">DFH07DRAFT_842172</name>
</gene>
<sequence>MKNILFTGGTGYIGGPILSRLIERNDPNLNITALVRSAAKVEKINTLNLRLNVVPGSHSDATLVERLASEADVVFSLADCDDLPAAEAVLRGLKKRFEATGRKPVLIHMSGTGCLGDNAKGLFASYTIYNDINIAQIESLPATQPHRNVDLAIVQADTHGYAETYIVAPPGVYGTPHGILADAGVQNVTNAAFDSLISISFKRGAAGVIGEGKNITGHVDVTEVGDLVVLLYDTITANPALAGHGRNGYYFADNGDIEFVEITKVIEATVGPRRPLTQEELDEALPGRYNVQRFFGDNSRSRPERSRALGWRPIKTTEDFLAALRDQIENWKA</sequence>
<name>A0AAD7I9T4_9AGAR</name>